<evidence type="ECO:0000313" key="2">
    <source>
        <dbReference type="Proteomes" id="UP001139384"/>
    </source>
</evidence>
<accession>A0A9X1Q7G9</accession>
<gene>
    <name evidence="1" type="ORF">L0P92_44475</name>
</gene>
<name>A0A9X1Q7G9_STRM4</name>
<evidence type="ECO:0000313" key="1">
    <source>
        <dbReference type="EMBL" id="MCF1600540.1"/>
    </source>
</evidence>
<organism evidence="1 2">
    <name type="scientific">Streptomyces muensis</name>
    <dbReference type="NCBI Taxonomy" id="1077944"/>
    <lineage>
        <taxon>Bacteria</taxon>
        <taxon>Bacillati</taxon>
        <taxon>Actinomycetota</taxon>
        <taxon>Actinomycetes</taxon>
        <taxon>Kitasatosporales</taxon>
        <taxon>Streptomycetaceae</taxon>
        <taxon>Streptomyces</taxon>
    </lineage>
</organism>
<dbReference type="Proteomes" id="UP001139384">
    <property type="component" value="Unassembled WGS sequence"/>
</dbReference>
<sequence>MTVPRDRQAVDAVEKLATALSVAVRVEPELIRAVRLELFPRLGVETESDLWFSGLVRSQGPTGLVFDTAQRHRLQRRLARWVRQRQHPDAPVHALWRIIQHVHADLSPALLLEEHVTWLAVAGRSGEIDDALAPVLKSITQQNRDGLRQWLPLGGGPILEAVHFLRGVRLTGRGEVVGEKAA</sequence>
<keyword evidence="2" id="KW-1185">Reference proteome</keyword>
<comment type="caution">
    <text evidence="1">The sequence shown here is derived from an EMBL/GenBank/DDBJ whole genome shotgun (WGS) entry which is preliminary data.</text>
</comment>
<protein>
    <submittedName>
        <fullName evidence="1">Uncharacterized protein</fullName>
    </submittedName>
</protein>
<dbReference type="EMBL" id="JAKEIP010000578">
    <property type="protein sequence ID" value="MCF1600540.1"/>
    <property type="molecule type" value="Genomic_DNA"/>
</dbReference>
<reference evidence="1" key="1">
    <citation type="submission" date="2022-01" db="EMBL/GenBank/DDBJ databases">
        <title>Draft Genome Sequences of Seven Type Strains of the Genus Streptomyces.</title>
        <authorList>
            <person name="Aziz S."/>
            <person name="Coretto E."/>
            <person name="Chronakova A."/>
            <person name="Sproer C."/>
            <person name="Huber K."/>
            <person name="Nouioui I."/>
            <person name="Gross H."/>
        </authorList>
    </citation>
    <scope>NUCLEOTIDE SEQUENCE</scope>
    <source>
        <strain evidence="1">DSM 103493</strain>
    </source>
</reference>
<dbReference type="AlphaFoldDB" id="A0A9X1Q7G9"/>
<proteinExistence type="predicted"/>
<feature type="non-terminal residue" evidence="1">
    <location>
        <position position="182"/>
    </location>
</feature>